<keyword evidence="3" id="KW-1185">Reference proteome</keyword>
<evidence type="ECO:0000256" key="1">
    <source>
        <dbReference type="SAM" id="MobiDB-lite"/>
    </source>
</evidence>
<sequence length="151" mass="16571">MGKIRRIDSSAGRNDILEGPLGQGERALSSDGLKNPDSIRFGTTGLELSGSAEKFGPLVDSTETRTNDLSLAKGPFFQPNHRDSPSKPPPLPVPVVPTSVQGHYHTGTSSNRRRLMYAQFVSVFEFRIQMAHLPKSRWLSGWLKGNDVGVR</sequence>
<protein>
    <submittedName>
        <fullName evidence="2">Uncharacterized protein</fullName>
    </submittedName>
</protein>
<name>A0A834N7R6_VESVU</name>
<dbReference type="Proteomes" id="UP000614350">
    <property type="component" value="Unassembled WGS sequence"/>
</dbReference>
<gene>
    <name evidence="2" type="ORF">HZH66_006752</name>
</gene>
<accession>A0A834N7R6</accession>
<proteinExistence type="predicted"/>
<reference evidence="2" key="1">
    <citation type="journal article" date="2020" name="G3 (Bethesda)">
        <title>High-Quality Assemblies for Three Invasive Social Wasps from the &lt;i&gt;Vespula&lt;/i&gt; Genus.</title>
        <authorList>
            <person name="Harrop T.W.R."/>
            <person name="Guhlin J."/>
            <person name="McLaughlin G.M."/>
            <person name="Permina E."/>
            <person name="Stockwell P."/>
            <person name="Gilligan J."/>
            <person name="Le Lec M.F."/>
            <person name="Gruber M.A.M."/>
            <person name="Quinn O."/>
            <person name="Lovegrove M."/>
            <person name="Duncan E.J."/>
            <person name="Remnant E.J."/>
            <person name="Van Eeckhoven J."/>
            <person name="Graham B."/>
            <person name="Knapp R.A."/>
            <person name="Langford K.W."/>
            <person name="Kronenberg Z."/>
            <person name="Press M.O."/>
            <person name="Eacker S.M."/>
            <person name="Wilson-Rankin E.E."/>
            <person name="Purcell J."/>
            <person name="Lester P.J."/>
            <person name="Dearden P.K."/>
        </authorList>
    </citation>
    <scope>NUCLEOTIDE SEQUENCE</scope>
    <source>
        <strain evidence="2">Marl-1</strain>
    </source>
</reference>
<feature type="compositionally biased region" description="Pro residues" evidence="1">
    <location>
        <begin position="86"/>
        <end position="95"/>
    </location>
</feature>
<evidence type="ECO:0000313" key="2">
    <source>
        <dbReference type="EMBL" id="KAF7398855.1"/>
    </source>
</evidence>
<dbReference type="AlphaFoldDB" id="A0A834N7R6"/>
<feature type="region of interest" description="Disordered" evidence="1">
    <location>
        <begin position="1"/>
        <end position="107"/>
    </location>
</feature>
<evidence type="ECO:0000313" key="3">
    <source>
        <dbReference type="Proteomes" id="UP000614350"/>
    </source>
</evidence>
<organism evidence="2 3">
    <name type="scientific">Vespula vulgaris</name>
    <name type="common">Yellow jacket</name>
    <name type="synonym">Wasp</name>
    <dbReference type="NCBI Taxonomy" id="7454"/>
    <lineage>
        <taxon>Eukaryota</taxon>
        <taxon>Metazoa</taxon>
        <taxon>Ecdysozoa</taxon>
        <taxon>Arthropoda</taxon>
        <taxon>Hexapoda</taxon>
        <taxon>Insecta</taxon>
        <taxon>Pterygota</taxon>
        <taxon>Neoptera</taxon>
        <taxon>Endopterygota</taxon>
        <taxon>Hymenoptera</taxon>
        <taxon>Apocrita</taxon>
        <taxon>Aculeata</taxon>
        <taxon>Vespoidea</taxon>
        <taxon>Vespidae</taxon>
        <taxon>Vespinae</taxon>
        <taxon>Vespula</taxon>
    </lineage>
</organism>
<comment type="caution">
    <text evidence="2">The sequence shown here is derived from an EMBL/GenBank/DDBJ whole genome shotgun (WGS) entry which is preliminary data.</text>
</comment>
<dbReference type="EMBL" id="JACSEA010000006">
    <property type="protein sequence ID" value="KAF7398855.1"/>
    <property type="molecule type" value="Genomic_DNA"/>
</dbReference>